<dbReference type="EMBL" id="JAACJN010000025">
    <property type="protein sequence ID" value="KAF5388943.1"/>
    <property type="molecule type" value="Genomic_DNA"/>
</dbReference>
<comment type="caution">
    <text evidence="2">The sequence shown here is derived from an EMBL/GenBank/DDBJ whole genome shotgun (WGS) entry which is preliminary data.</text>
</comment>
<feature type="transmembrane region" description="Helical" evidence="1">
    <location>
        <begin position="140"/>
        <end position="165"/>
    </location>
</feature>
<keyword evidence="1" id="KW-0812">Transmembrane</keyword>
<feature type="transmembrane region" description="Helical" evidence="1">
    <location>
        <begin position="77"/>
        <end position="98"/>
    </location>
</feature>
<evidence type="ECO:0000313" key="2">
    <source>
        <dbReference type="EMBL" id="KAF5388943.1"/>
    </source>
</evidence>
<keyword evidence="3" id="KW-1185">Reference proteome</keyword>
<keyword evidence="1" id="KW-1133">Transmembrane helix</keyword>
<reference evidence="2 3" key="1">
    <citation type="journal article" date="2020" name="ISME J.">
        <title>Uncovering the hidden diversity of litter-decomposition mechanisms in mushroom-forming fungi.</title>
        <authorList>
            <person name="Floudas D."/>
            <person name="Bentzer J."/>
            <person name="Ahren D."/>
            <person name="Johansson T."/>
            <person name="Persson P."/>
            <person name="Tunlid A."/>
        </authorList>
    </citation>
    <scope>NUCLEOTIDE SEQUENCE [LARGE SCALE GENOMIC DNA]</scope>
    <source>
        <strain evidence="2 3">CBS 406.79</strain>
    </source>
</reference>
<keyword evidence="1" id="KW-0472">Membrane</keyword>
<organism evidence="2 3">
    <name type="scientific">Collybiopsis confluens</name>
    <dbReference type="NCBI Taxonomy" id="2823264"/>
    <lineage>
        <taxon>Eukaryota</taxon>
        <taxon>Fungi</taxon>
        <taxon>Dikarya</taxon>
        <taxon>Basidiomycota</taxon>
        <taxon>Agaricomycotina</taxon>
        <taxon>Agaricomycetes</taxon>
        <taxon>Agaricomycetidae</taxon>
        <taxon>Agaricales</taxon>
        <taxon>Marasmiineae</taxon>
        <taxon>Omphalotaceae</taxon>
        <taxon>Collybiopsis</taxon>
    </lineage>
</organism>
<protein>
    <submittedName>
        <fullName evidence="2">Uncharacterized protein</fullName>
    </submittedName>
</protein>
<name>A0A8H5MCH9_9AGAR</name>
<dbReference type="OrthoDB" id="10456466at2759"/>
<sequence length="177" mass="20762">MPKRLYLIIIIIQLFNHFLTLLEFHPAFLIIWLPLSVWASLWRLRPHLTRTPPSSLPVHNSETIIIIDDSELPKGHLVVAIFLSAWLTMGHFFTIIESNLVIESNFASSWFLRALATLLLIVSFAQYLDRSAVPRTCWGYFYVLYRVVAFIFDSVYAIIWVIDLFQGRIELVRRREE</sequence>
<feature type="transmembrane region" description="Helical" evidence="1">
    <location>
        <begin position="7"/>
        <end position="33"/>
    </location>
</feature>
<evidence type="ECO:0000256" key="1">
    <source>
        <dbReference type="SAM" id="Phobius"/>
    </source>
</evidence>
<gene>
    <name evidence="2" type="ORF">D9757_005156</name>
</gene>
<feature type="transmembrane region" description="Helical" evidence="1">
    <location>
        <begin position="110"/>
        <end position="128"/>
    </location>
</feature>
<evidence type="ECO:0000313" key="3">
    <source>
        <dbReference type="Proteomes" id="UP000518752"/>
    </source>
</evidence>
<dbReference type="AlphaFoldDB" id="A0A8H5MCH9"/>
<proteinExistence type="predicted"/>
<dbReference type="Proteomes" id="UP000518752">
    <property type="component" value="Unassembled WGS sequence"/>
</dbReference>
<accession>A0A8H5MCH9</accession>